<dbReference type="Proteomes" id="UP000614216">
    <property type="component" value="Unassembled WGS sequence"/>
</dbReference>
<proteinExistence type="predicted"/>
<comment type="caution">
    <text evidence="1">The sequence shown here is derived from an EMBL/GenBank/DDBJ whole genome shotgun (WGS) entry which is preliminary data.</text>
</comment>
<dbReference type="RefSeq" id="WP_202857245.1">
    <property type="nucleotide sequence ID" value="NZ_JAEUGD010000053.1"/>
</dbReference>
<evidence type="ECO:0008006" key="3">
    <source>
        <dbReference type="Google" id="ProtNLM"/>
    </source>
</evidence>
<name>A0A937KC26_9BACT</name>
<sequence length="141" mass="15905">MEVTTLFKMGTSTIDFDPSVPCLVHTSSGFLMSDELRQQMNAGLELLIKKKHELGKIAWLANTKGMEPLLEEDTMWIAREWNARVCEAGVRHIALITPESELAEMSHEVYEENLEITDDGLVVRTFADLASAKAWLKEVLK</sequence>
<reference evidence="1" key="1">
    <citation type="submission" date="2021-01" db="EMBL/GenBank/DDBJ databases">
        <title>Fulvivirga kasyanovii gen. nov., sp nov., a novel member of the phylum Bacteroidetes isolated from seawater in a mussel farm.</title>
        <authorList>
            <person name="Zhao L.-H."/>
            <person name="Wang Z.-J."/>
        </authorList>
    </citation>
    <scope>NUCLEOTIDE SEQUENCE</scope>
    <source>
        <strain evidence="1">29W222</strain>
    </source>
</reference>
<dbReference type="EMBL" id="JAEUGD010000053">
    <property type="protein sequence ID" value="MBL6447706.1"/>
    <property type="molecule type" value="Genomic_DNA"/>
</dbReference>
<evidence type="ECO:0000313" key="1">
    <source>
        <dbReference type="EMBL" id="MBL6447706.1"/>
    </source>
</evidence>
<protein>
    <recommendedName>
        <fullName evidence="3">STAS/SEC14 domain-containing protein</fullName>
    </recommendedName>
</protein>
<dbReference type="AlphaFoldDB" id="A0A937KC26"/>
<gene>
    <name evidence="1" type="ORF">JMN32_15415</name>
</gene>
<evidence type="ECO:0000313" key="2">
    <source>
        <dbReference type="Proteomes" id="UP000614216"/>
    </source>
</evidence>
<accession>A0A937KC26</accession>
<keyword evidence="2" id="KW-1185">Reference proteome</keyword>
<organism evidence="1 2">
    <name type="scientific">Fulvivirga marina</name>
    <dbReference type="NCBI Taxonomy" id="2494733"/>
    <lineage>
        <taxon>Bacteria</taxon>
        <taxon>Pseudomonadati</taxon>
        <taxon>Bacteroidota</taxon>
        <taxon>Cytophagia</taxon>
        <taxon>Cytophagales</taxon>
        <taxon>Fulvivirgaceae</taxon>
        <taxon>Fulvivirga</taxon>
    </lineage>
</organism>